<dbReference type="AlphaFoldDB" id="A0A6A6SGX3"/>
<organism evidence="2 3">
    <name type="scientific">Lophiostoma macrostomum CBS 122681</name>
    <dbReference type="NCBI Taxonomy" id="1314788"/>
    <lineage>
        <taxon>Eukaryota</taxon>
        <taxon>Fungi</taxon>
        <taxon>Dikarya</taxon>
        <taxon>Ascomycota</taxon>
        <taxon>Pezizomycotina</taxon>
        <taxon>Dothideomycetes</taxon>
        <taxon>Pleosporomycetidae</taxon>
        <taxon>Pleosporales</taxon>
        <taxon>Lophiostomataceae</taxon>
        <taxon>Lophiostoma</taxon>
    </lineage>
</organism>
<accession>A0A6A6SGX3</accession>
<proteinExistence type="predicted"/>
<feature type="domain" description="Heterokaryon incompatibility" evidence="1">
    <location>
        <begin position="27"/>
        <end position="117"/>
    </location>
</feature>
<reference evidence="2" key="1">
    <citation type="journal article" date="2020" name="Stud. Mycol.">
        <title>101 Dothideomycetes genomes: a test case for predicting lifestyles and emergence of pathogens.</title>
        <authorList>
            <person name="Haridas S."/>
            <person name="Albert R."/>
            <person name="Binder M."/>
            <person name="Bloem J."/>
            <person name="Labutti K."/>
            <person name="Salamov A."/>
            <person name="Andreopoulos B."/>
            <person name="Baker S."/>
            <person name="Barry K."/>
            <person name="Bills G."/>
            <person name="Bluhm B."/>
            <person name="Cannon C."/>
            <person name="Castanera R."/>
            <person name="Culley D."/>
            <person name="Daum C."/>
            <person name="Ezra D."/>
            <person name="Gonzalez J."/>
            <person name="Henrissat B."/>
            <person name="Kuo A."/>
            <person name="Liang C."/>
            <person name="Lipzen A."/>
            <person name="Lutzoni F."/>
            <person name="Magnuson J."/>
            <person name="Mondo S."/>
            <person name="Nolan M."/>
            <person name="Ohm R."/>
            <person name="Pangilinan J."/>
            <person name="Park H.-J."/>
            <person name="Ramirez L."/>
            <person name="Alfaro M."/>
            <person name="Sun H."/>
            <person name="Tritt A."/>
            <person name="Yoshinaga Y."/>
            <person name="Zwiers L.-H."/>
            <person name="Turgeon B."/>
            <person name="Goodwin S."/>
            <person name="Spatafora J."/>
            <person name="Crous P."/>
            <person name="Grigoriev I."/>
        </authorList>
    </citation>
    <scope>NUCLEOTIDE SEQUENCE</scope>
    <source>
        <strain evidence="2">CBS 122681</strain>
    </source>
</reference>
<dbReference type="Pfam" id="PF06985">
    <property type="entry name" value="HET"/>
    <property type="match status" value="1"/>
</dbReference>
<keyword evidence="3" id="KW-1185">Reference proteome</keyword>
<dbReference type="PANTHER" id="PTHR10622:SF11">
    <property type="entry name" value="HET-DOMAIN-CONTAINING PROTEIN"/>
    <property type="match status" value="1"/>
</dbReference>
<sequence>MRLLLRSNTGKFSLTKEFVGDDIIPPYAILSHTWKEGEEVTFKDLTDGTGQKRAGYEKIRFCGQQAERDGLQYFWVDTCCIDKSSSAELSEAINSMFRWYRDAAKCYVYLSDVSVSGIDEFRRRWKPEFKRSRWFTRGWTLQELIAPKSVEFFSKEGQRLGDKQNLEQTLYEISGIAIQALRGSPLSHFSAKERLSWAANRQTKREEDEAYSLLGIFDIYMPAIYGEGRKGALNRLQKEI</sequence>
<name>A0A6A6SGX3_9PLEO</name>
<gene>
    <name evidence="2" type="ORF">K491DRAFT_615076</name>
</gene>
<dbReference type="InterPro" id="IPR010730">
    <property type="entry name" value="HET"/>
</dbReference>
<evidence type="ECO:0000313" key="2">
    <source>
        <dbReference type="EMBL" id="KAF2647145.1"/>
    </source>
</evidence>
<evidence type="ECO:0000259" key="1">
    <source>
        <dbReference type="Pfam" id="PF06985"/>
    </source>
</evidence>
<evidence type="ECO:0000313" key="3">
    <source>
        <dbReference type="Proteomes" id="UP000799324"/>
    </source>
</evidence>
<dbReference type="PANTHER" id="PTHR10622">
    <property type="entry name" value="HET DOMAIN-CONTAINING PROTEIN"/>
    <property type="match status" value="1"/>
</dbReference>
<protein>
    <submittedName>
        <fullName evidence="2">HET-domain-containing protein</fullName>
    </submittedName>
</protein>
<dbReference type="OrthoDB" id="674604at2759"/>
<feature type="non-terminal residue" evidence="2">
    <location>
        <position position="240"/>
    </location>
</feature>
<dbReference type="EMBL" id="MU004677">
    <property type="protein sequence ID" value="KAF2647145.1"/>
    <property type="molecule type" value="Genomic_DNA"/>
</dbReference>
<dbReference type="Proteomes" id="UP000799324">
    <property type="component" value="Unassembled WGS sequence"/>
</dbReference>